<evidence type="ECO:0000256" key="9">
    <source>
        <dbReference type="RuleBase" id="RU365015"/>
    </source>
</evidence>
<dbReference type="GO" id="GO:0004564">
    <property type="term" value="F:beta-fructofuranosidase activity"/>
    <property type="evidence" value="ECO:0007669"/>
    <property type="project" value="UniProtKB-EC"/>
</dbReference>
<evidence type="ECO:0000313" key="12">
    <source>
        <dbReference type="EMBL" id="KRM03846.1"/>
    </source>
</evidence>
<evidence type="ECO:0000256" key="1">
    <source>
        <dbReference type="ARBA" id="ARBA00004914"/>
    </source>
</evidence>
<evidence type="ECO:0000256" key="6">
    <source>
        <dbReference type="ARBA" id="ARBA00023295"/>
    </source>
</evidence>
<dbReference type="Pfam" id="PF08244">
    <property type="entry name" value="Glyco_hydro_32C"/>
    <property type="match status" value="1"/>
</dbReference>
<evidence type="ECO:0000259" key="10">
    <source>
        <dbReference type="Pfam" id="PF00251"/>
    </source>
</evidence>
<comment type="pathway">
    <text evidence="1 9">Glycan biosynthesis; sucrose metabolism.</text>
</comment>
<comment type="caution">
    <text evidence="12">The sequence shown here is derived from an EMBL/GenBank/DDBJ whole genome shotgun (WGS) entry which is preliminary data.</text>
</comment>
<dbReference type="InterPro" id="IPR023296">
    <property type="entry name" value="Glyco_hydro_beta-prop_sf"/>
</dbReference>
<dbReference type="InterPro" id="IPR018053">
    <property type="entry name" value="Glyco_hydro_32_AS"/>
</dbReference>
<dbReference type="EMBL" id="AZFU01000025">
    <property type="protein sequence ID" value="KRM03846.1"/>
    <property type="molecule type" value="Genomic_DNA"/>
</dbReference>
<dbReference type="UniPathway" id="UPA00238"/>
<dbReference type="Gene3D" id="2.115.10.20">
    <property type="entry name" value="Glycosyl hydrolase domain, family 43"/>
    <property type="match status" value="1"/>
</dbReference>
<keyword evidence="9" id="KW-0119">Carbohydrate metabolism</keyword>
<dbReference type="SUPFAM" id="SSF49899">
    <property type="entry name" value="Concanavalin A-like lectins/glucanases"/>
    <property type="match status" value="1"/>
</dbReference>
<comment type="catalytic activity">
    <reaction evidence="8">
        <text>Hydrolysis of terminal non-reducing beta-D-fructofuranoside residues in beta-D-fructofuranosides.</text>
        <dbReference type="EC" id="3.2.1.26"/>
    </reaction>
</comment>
<dbReference type="GO" id="GO:0005985">
    <property type="term" value="P:sucrose metabolic process"/>
    <property type="evidence" value="ECO:0007669"/>
    <property type="project" value="UniProtKB-UniPathway"/>
</dbReference>
<sequence length="439" mass="51210">MFEPKYHIFPIKGWMNDPNGLVYFKGQYHVFYQYYPKDSQWGPMHWGHVVSKDLIHWETEPIALYPDIEDGCFSGSAIVKDNNLFLIYTSHNENKDGLITENQKLAISEDGIHFAKFPQPIIVNDTNDIHDFRDPKVFERDGKYYTIVGTKNKENMGQVKLYSSPDLYNWKFCSILAQSKSTNDEGYMWECPDIFRINGEDVLLFSPQGIKAKETEFKNLYQTGYLLGQMDWNARKLVREKDFKELDSGHDFYATQTFLTPDGRRILFGWLDMWESKFKEQEEGWAGMLTFPRELLVQNDRLIQRPIKEINKLYDGILAREESRHIQKQFDTHQLEIDLANKQITNNFEMKISYGQQQIKLTLKDDFLILNRTDSTNRFVKINTQSKLRLQILCDTSSVEIFVNDGIATFSERLYGSGGCNLEVKSGSDCSCLVRKLSI</sequence>
<feature type="domain" description="Glycosyl hydrolase family 32 C-terminal" evidence="11">
    <location>
        <begin position="334"/>
        <end position="422"/>
    </location>
</feature>
<name>A0A0R1VM26_9LACO</name>
<dbReference type="PANTHER" id="PTHR43101:SF1">
    <property type="entry name" value="BETA-FRUCTOSIDASE"/>
    <property type="match status" value="1"/>
</dbReference>
<proteinExistence type="inferred from homology"/>
<evidence type="ECO:0000313" key="13">
    <source>
        <dbReference type="Proteomes" id="UP000051307"/>
    </source>
</evidence>
<dbReference type="EC" id="3.2.1.26" evidence="3 8"/>
<keyword evidence="6 8" id="KW-0326">Glycosidase</keyword>
<evidence type="ECO:0000256" key="4">
    <source>
        <dbReference type="ARBA" id="ARBA00019623"/>
    </source>
</evidence>
<dbReference type="OrthoDB" id="9759709at2"/>
<keyword evidence="9" id="KW-0963">Cytoplasm</keyword>
<dbReference type="InterPro" id="IPR013148">
    <property type="entry name" value="Glyco_hydro_32_N"/>
</dbReference>
<evidence type="ECO:0000259" key="11">
    <source>
        <dbReference type="Pfam" id="PF08244"/>
    </source>
</evidence>
<keyword evidence="5 8" id="KW-0378">Hydrolase</keyword>
<dbReference type="SUPFAM" id="SSF75005">
    <property type="entry name" value="Arabinanase/levansucrase/invertase"/>
    <property type="match status" value="1"/>
</dbReference>
<evidence type="ECO:0000256" key="7">
    <source>
        <dbReference type="ARBA" id="ARBA00033367"/>
    </source>
</evidence>
<dbReference type="GO" id="GO:0005737">
    <property type="term" value="C:cytoplasm"/>
    <property type="evidence" value="ECO:0007669"/>
    <property type="project" value="UniProtKB-SubCell"/>
</dbReference>
<organism evidence="12 13">
    <name type="scientific">Lactobacillus kitasatonis DSM 16761 = JCM 1039</name>
    <dbReference type="NCBI Taxonomy" id="1423767"/>
    <lineage>
        <taxon>Bacteria</taxon>
        <taxon>Bacillati</taxon>
        <taxon>Bacillota</taxon>
        <taxon>Bacilli</taxon>
        <taxon>Lactobacillales</taxon>
        <taxon>Lactobacillaceae</taxon>
        <taxon>Lactobacillus</taxon>
    </lineage>
</organism>
<evidence type="ECO:0000256" key="2">
    <source>
        <dbReference type="ARBA" id="ARBA00009902"/>
    </source>
</evidence>
<dbReference type="eggNOG" id="COG1621">
    <property type="taxonomic scope" value="Bacteria"/>
</dbReference>
<protein>
    <recommendedName>
        <fullName evidence="4 8">Sucrose-6-phosphate hydrolase</fullName>
        <ecNumber evidence="3 8">3.2.1.26</ecNumber>
    </recommendedName>
    <alternativeName>
        <fullName evidence="7 9">Invertase</fullName>
    </alternativeName>
</protein>
<evidence type="ECO:0000256" key="3">
    <source>
        <dbReference type="ARBA" id="ARBA00012758"/>
    </source>
</evidence>
<comment type="function">
    <text evidence="9">Enables the bacterium to metabolize sucrose as a sole carbon source.</text>
</comment>
<dbReference type="InterPro" id="IPR013320">
    <property type="entry name" value="ConA-like_dom_sf"/>
</dbReference>
<feature type="domain" description="Glycosyl hydrolase family 32 N-terminal" evidence="10">
    <location>
        <begin position="7"/>
        <end position="306"/>
    </location>
</feature>
<dbReference type="Pfam" id="PF00251">
    <property type="entry name" value="Glyco_hydro_32N"/>
    <property type="match status" value="1"/>
</dbReference>
<reference evidence="12 13" key="1">
    <citation type="journal article" date="2015" name="Genome Announc.">
        <title>Expanding the biotechnology potential of lactobacilli through comparative genomics of 213 strains and associated genera.</title>
        <authorList>
            <person name="Sun Z."/>
            <person name="Harris H.M."/>
            <person name="McCann A."/>
            <person name="Guo C."/>
            <person name="Argimon S."/>
            <person name="Zhang W."/>
            <person name="Yang X."/>
            <person name="Jeffery I.B."/>
            <person name="Cooney J.C."/>
            <person name="Kagawa T.F."/>
            <person name="Liu W."/>
            <person name="Song Y."/>
            <person name="Salvetti E."/>
            <person name="Wrobel A."/>
            <person name="Rasinkangas P."/>
            <person name="Parkhill J."/>
            <person name="Rea M.C."/>
            <person name="O'Sullivan O."/>
            <person name="Ritari J."/>
            <person name="Douillard F.P."/>
            <person name="Paul Ross R."/>
            <person name="Yang R."/>
            <person name="Briner A.E."/>
            <person name="Felis G.E."/>
            <person name="de Vos W.M."/>
            <person name="Barrangou R."/>
            <person name="Klaenhammer T.R."/>
            <person name="Caufield P.W."/>
            <person name="Cui Y."/>
            <person name="Zhang H."/>
            <person name="O'Toole P.W."/>
        </authorList>
    </citation>
    <scope>NUCLEOTIDE SEQUENCE [LARGE SCALE GENOMIC DNA]</scope>
    <source>
        <strain evidence="12 13">DSM 16761</strain>
    </source>
</reference>
<accession>A0A0R1VM26</accession>
<comment type="similarity">
    <text evidence="2 8">Belongs to the glycosyl hydrolase 32 family.</text>
</comment>
<dbReference type="PROSITE" id="PS00609">
    <property type="entry name" value="GLYCOSYL_HYDROL_F32"/>
    <property type="match status" value="1"/>
</dbReference>
<dbReference type="CDD" id="cd08996">
    <property type="entry name" value="GH32_FFase"/>
    <property type="match status" value="1"/>
</dbReference>
<dbReference type="Proteomes" id="UP000051307">
    <property type="component" value="Unassembled WGS sequence"/>
</dbReference>
<dbReference type="InterPro" id="IPR006232">
    <property type="entry name" value="Suc6P_hydrolase"/>
</dbReference>
<dbReference type="RefSeq" id="WP_051523214.1">
    <property type="nucleotide sequence ID" value="NZ_AZFU01000025.1"/>
</dbReference>
<dbReference type="SMART" id="SM00640">
    <property type="entry name" value="Glyco_32"/>
    <property type="match status" value="1"/>
</dbReference>
<dbReference type="InterPro" id="IPR013189">
    <property type="entry name" value="Glyco_hydro_32_C"/>
</dbReference>
<gene>
    <name evidence="12" type="ORF">FC59_GL001018</name>
</gene>
<dbReference type="AlphaFoldDB" id="A0A0R1VM26"/>
<dbReference type="InterPro" id="IPR051214">
    <property type="entry name" value="GH32_Enzymes"/>
</dbReference>
<evidence type="ECO:0000256" key="5">
    <source>
        <dbReference type="ARBA" id="ARBA00022801"/>
    </source>
</evidence>
<dbReference type="PATRIC" id="fig|1423767.3.peg.1054"/>
<evidence type="ECO:0000256" key="8">
    <source>
        <dbReference type="RuleBase" id="RU362110"/>
    </source>
</evidence>
<dbReference type="Gene3D" id="2.60.120.560">
    <property type="entry name" value="Exo-inulinase, domain 1"/>
    <property type="match status" value="1"/>
</dbReference>
<dbReference type="InterPro" id="IPR001362">
    <property type="entry name" value="Glyco_hydro_32"/>
</dbReference>
<comment type="subcellular location">
    <subcellularLocation>
        <location evidence="9">Cytoplasm</location>
    </subcellularLocation>
</comment>
<dbReference type="NCBIfam" id="TIGR01322">
    <property type="entry name" value="scrB_fam"/>
    <property type="match status" value="1"/>
</dbReference>
<dbReference type="PANTHER" id="PTHR43101">
    <property type="entry name" value="BETA-FRUCTOSIDASE"/>
    <property type="match status" value="1"/>
</dbReference>